<dbReference type="GO" id="GO:1990351">
    <property type="term" value="C:transporter complex"/>
    <property type="evidence" value="ECO:0007669"/>
    <property type="project" value="TreeGrafter"/>
</dbReference>
<gene>
    <name evidence="7" type="ORF">X474_24525</name>
</gene>
<evidence type="ECO:0000256" key="4">
    <source>
        <dbReference type="SAM" id="SignalP"/>
    </source>
</evidence>
<feature type="signal peptide" evidence="4">
    <location>
        <begin position="1"/>
        <end position="21"/>
    </location>
</feature>
<dbReference type="EMBL" id="AZAC01000056">
    <property type="protein sequence ID" value="KIX11571.1"/>
    <property type="molecule type" value="Genomic_DNA"/>
</dbReference>
<dbReference type="Proteomes" id="UP000032233">
    <property type="component" value="Unassembled WGS sequence"/>
</dbReference>
<evidence type="ECO:0000259" key="6">
    <source>
        <dbReference type="Pfam" id="PF04453"/>
    </source>
</evidence>
<dbReference type="GO" id="GO:0015920">
    <property type="term" value="P:lipopolysaccharide transport"/>
    <property type="evidence" value="ECO:0007669"/>
    <property type="project" value="InterPro"/>
</dbReference>
<organism evidence="7 8">
    <name type="scientific">Dethiosulfatarculus sandiegensis</name>
    <dbReference type="NCBI Taxonomy" id="1429043"/>
    <lineage>
        <taxon>Bacteria</taxon>
        <taxon>Pseudomonadati</taxon>
        <taxon>Thermodesulfobacteriota</taxon>
        <taxon>Desulfarculia</taxon>
        <taxon>Desulfarculales</taxon>
        <taxon>Desulfarculaceae</taxon>
        <taxon>Dethiosulfatarculus</taxon>
    </lineage>
</organism>
<evidence type="ECO:0000313" key="7">
    <source>
        <dbReference type="EMBL" id="KIX11571.1"/>
    </source>
</evidence>
<feature type="domain" description="Organic solvent tolerance-like N-terminal" evidence="5">
    <location>
        <begin position="36"/>
        <end position="163"/>
    </location>
</feature>
<protein>
    <submittedName>
        <fullName evidence="7">Uncharacterized protein</fullName>
    </submittedName>
</protein>
<feature type="chain" id="PRO_5039929046" evidence="4">
    <location>
        <begin position="22"/>
        <end position="749"/>
    </location>
</feature>
<dbReference type="InterPro" id="IPR005653">
    <property type="entry name" value="OstA-like_N"/>
</dbReference>
<dbReference type="Pfam" id="PF04453">
    <property type="entry name" value="LptD"/>
    <property type="match status" value="1"/>
</dbReference>
<dbReference type="InParanoid" id="A0A0D2J7A5"/>
<keyword evidence="8" id="KW-1185">Reference proteome</keyword>
<dbReference type="OrthoDB" id="9760225at2"/>
<dbReference type="RefSeq" id="WP_044352023.1">
    <property type="nucleotide sequence ID" value="NZ_AZAC01000056.1"/>
</dbReference>
<dbReference type="STRING" id="1429043.X474_24525"/>
<reference evidence="7 8" key="1">
    <citation type="submission" date="2013-11" db="EMBL/GenBank/DDBJ databases">
        <title>Metagenomic analysis of a methanogenic consortium involved in long chain n-alkane degradation.</title>
        <authorList>
            <person name="Davidova I.A."/>
            <person name="Callaghan A.V."/>
            <person name="Wawrik B."/>
            <person name="Pruitt S."/>
            <person name="Marks C."/>
            <person name="Duncan K.E."/>
            <person name="Suflita J.M."/>
        </authorList>
    </citation>
    <scope>NUCLEOTIDE SEQUENCE [LARGE SCALE GENOMIC DNA]</scope>
    <source>
        <strain evidence="7 8">SPR</strain>
    </source>
</reference>
<accession>A0A0D2J7A5</accession>
<evidence type="ECO:0000313" key="8">
    <source>
        <dbReference type="Proteomes" id="UP000032233"/>
    </source>
</evidence>
<dbReference type="PANTHER" id="PTHR30189">
    <property type="entry name" value="LPS-ASSEMBLY PROTEIN"/>
    <property type="match status" value="1"/>
</dbReference>
<evidence type="ECO:0000256" key="1">
    <source>
        <dbReference type="ARBA" id="ARBA00022729"/>
    </source>
</evidence>
<dbReference type="InterPro" id="IPR007543">
    <property type="entry name" value="LptD_C"/>
</dbReference>
<evidence type="ECO:0000259" key="5">
    <source>
        <dbReference type="Pfam" id="PF03968"/>
    </source>
</evidence>
<dbReference type="AlphaFoldDB" id="A0A0D2J7A5"/>
<dbReference type="Pfam" id="PF03968">
    <property type="entry name" value="LptD_N"/>
    <property type="match status" value="1"/>
</dbReference>
<dbReference type="InterPro" id="IPR020889">
    <property type="entry name" value="LipoPS_assembly_LptD"/>
</dbReference>
<dbReference type="HAMAP" id="MF_01411">
    <property type="entry name" value="LPS_assembly_LptD"/>
    <property type="match status" value="1"/>
</dbReference>
<comment type="caution">
    <text evidence="7">The sequence shown here is derived from an EMBL/GenBank/DDBJ whole genome shotgun (WGS) entry which is preliminary data.</text>
</comment>
<proteinExistence type="inferred from homology"/>
<sequence length="749" mass="86486">MAILVLCLTAVFAGVETQAWAQSELIRVNAQGPVDIRADYVEYDERTLAYSARGEVEIKRGAVSIYADKVRLDSQTLVAEAEGRVRMVTVEHVMTGDRMAIDLQASTGKIYNGIVFVKANHYYLNGEEIEKTGRDTFKLRNGFFTTCDGSDPDWKFTGKELDVTLDGYGRAEDSTFRFMDVPLIWLPKVIFPAKFKRQSGLLAPMMGMSDRDGFVYNQPYFLTLGEDQDATITLNMMTKRGVDLGLEYRYNRREESKGMVMFDFMPEDGMASELHEKGEIESPYNTRYWFRMKSDGTMFDDLITVKTDIDLVSDVDFLKEFNQGHSGYSSSLNRFSEWFGRDLDPRTSTIRTSKVNFARSWTNTSFNGTFYYYDNLLTDNKRTLQELPYLSYTATRQALGETGLYFWMKSYYRYYYRENGATGNVADLSPSVSLPLNFNDYLTLEPRFTYSPRLYAVTADDWDRELSSGAIKKITEDPDHNKTGISQDWKFQTLASTYLFRVFDFGSAEDPFKIKHAMRPNVTYTFRPNQEDEEEDMATLARRNITLTNQVAYGINNTFTSKVMGKNETTGDIEPIYQEFLRIAINHSFDLARYRGGNDPVYDRNRYWGAVTGRLEFEPSDYIYVEADTSWNLYDNRFTRINAEVSLEDKRGDSITLDYRNTYDRVNQLRAELKVAINQEWSVSYINHKDFKEEFDFEETYEVAYEGQCWGIKAMVTDSHFRDSGFWLVFSLGGFGDIFGYGQMNSSTN</sequence>
<dbReference type="GO" id="GO:0043165">
    <property type="term" value="P:Gram-negative-bacterium-type cell outer membrane assembly"/>
    <property type="evidence" value="ECO:0007669"/>
    <property type="project" value="InterPro"/>
</dbReference>
<dbReference type="GO" id="GO:0009279">
    <property type="term" value="C:cell outer membrane"/>
    <property type="evidence" value="ECO:0007669"/>
    <property type="project" value="InterPro"/>
</dbReference>
<name>A0A0D2J7A5_9BACT</name>
<dbReference type="Gene3D" id="2.60.450.10">
    <property type="entry name" value="Lipopolysaccharide (LPS) transport protein A like domain"/>
    <property type="match status" value="1"/>
</dbReference>
<evidence type="ECO:0000256" key="3">
    <source>
        <dbReference type="ARBA" id="ARBA00023237"/>
    </source>
</evidence>
<keyword evidence="2" id="KW-0472">Membrane</keyword>
<evidence type="ECO:0000256" key="2">
    <source>
        <dbReference type="ARBA" id="ARBA00023136"/>
    </source>
</evidence>
<dbReference type="InterPro" id="IPR050218">
    <property type="entry name" value="LptD"/>
</dbReference>
<keyword evidence="3" id="KW-0998">Cell outer membrane</keyword>
<keyword evidence="1 4" id="KW-0732">Signal</keyword>
<feature type="domain" description="LptD C-terminal" evidence="6">
    <location>
        <begin position="286"/>
        <end position="678"/>
    </location>
</feature>
<dbReference type="PANTHER" id="PTHR30189:SF1">
    <property type="entry name" value="LPS-ASSEMBLY PROTEIN LPTD"/>
    <property type="match status" value="1"/>
</dbReference>